<organism evidence="2 3">
    <name type="scientific">Meganyctiphanes norvegica</name>
    <name type="common">Northern krill</name>
    <name type="synonym">Thysanopoda norvegica</name>
    <dbReference type="NCBI Taxonomy" id="48144"/>
    <lineage>
        <taxon>Eukaryota</taxon>
        <taxon>Metazoa</taxon>
        <taxon>Ecdysozoa</taxon>
        <taxon>Arthropoda</taxon>
        <taxon>Crustacea</taxon>
        <taxon>Multicrustacea</taxon>
        <taxon>Malacostraca</taxon>
        <taxon>Eumalacostraca</taxon>
        <taxon>Eucarida</taxon>
        <taxon>Euphausiacea</taxon>
        <taxon>Euphausiidae</taxon>
        <taxon>Meganyctiphanes</taxon>
    </lineage>
</organism>
<dbReference type="EMBL" id="CAXKWB010049147">
    <property type="protein sequence ID" value="CAL4167998.1"/>
    <property type="molecule type" value="Genomic_DNA"/>
</dbReference>
<keyword evidence="3" id="KW-1185">Reference proteome</keyword>
<comment type="caution">
    <text evidence="2">The sequence shown here is derived from an EMBL/GenBank/DDBJ whole genome shotgun (WGS) entry which is preliminary data.</text>
</comment>
<feature type="compositionally biased region" description="Polar residues" evidence="1">
    <location>
        <begin position="67"/>
        <end position="87"/>
    </location>
</feature>
<feature type="region of interest" description="Disordered" evidence="1">
    <location>
        <begin position="188"/>
        <end position="225"/>
    </location>
</feature>
<feature type="region of interest" description="Disordered" evidence="1">
    <location>
        <begin position="59"/>
        <end position="87"/>
    </location>
</feature>
<feature type="compositionally biased region" description="Basic and acidic residues" evidence="1">
    <location>
        <begin position="191"/>
        <end position="202"/>
    </location>
</feature>
<feature type="non-terminal residue" evidence="2">
    <location>
        <position position="225"/>
    </location>
</feature>
<reference evidence="2 3" key="1">
    <citation type="submission" date="2024-05" db="EMBL/GenBank/DDBJ databases">
        <authorList>
            <person name="Wallberg A."/>
        </authorList>
    </citation>
    <scope>NUCLEOTIDE SEQUENCE [LARGE SCALE GENOMIC DNA]</scope>
</reference>
<evidence type="ECO:0000313" key="2">
    <source>
        <dbReference type="EMBL" id="CAL4167998.1"/>
    </source>
</evidence>
<evidence type="ECO:0000313" key="3">
    <source>
        <dbReference type="Proteomes" id="UP001497623"/>
    </source>
</evidence>
<evidence type="ECO:0000256" key="1">
    <source>
        <dbReference type="SAM" id="MobiDB-lite"/>
    </source>
</evidence>
<feature type="non-terminal residue" evidence="2">
    <location>
        <position position="1"/>
    </location>
</feature>
<accession>A0AAV2SAZ0</accession>
<protein>
    <submittedName>
        <fullName evidence="2">Uncharacterized protein</fullName>
    </submittedName>
</protein>
<dbReference type="AlphaFoldDB" id="A0AAV2SAZ0"/>
<gene>
    <name evidence="2" type="ORF">MNOR_LOCUS33649</name>
</gene>
<feature type="compositionally biased region" description="Polar residues" evidence="1">
    <location>
        <begin position="203"/>
        <end position="225"/>
    </location>
</feature>
<proteinExistence type="predicted"/>
<sequence length="225" mass="25012">GYIKSAESVSNIESQVMADEMIDALSLDNELREKEKWAFNSSDKDIIDLQEGNQETLSGTRYKENELTNPAHSDVTNKSVSDTTHATVSSNDVEITKQINKMSEQTKKMSEQNNKLSVHEEVNQVAVGHFIAGVVPSAAENDPGMTSDVDAIRSDVSKNVSSVDKHQYRKETFDDSDLVTLESQIITSKQSTHEERSFHLTHETNNAENESSTVQNNSEFLSDAK</sequence>
<dbReference type="Proteomes" id="UP001497623">
    <property type="component" value="Unassembled WGS sequence"/>
</dbReference>
<name>A0AAV2SAZ0_MEGNR</name>